<feature type="binding site" evidence="13">
    <location>
        <position position="568"/>
    </location>
    <ligand>
        <name>Zn(2+)</name>
        <dbReference type="ChEBI" id="CHEBI:29105"/>
    </ligand>
</feature>
<dbReference type="Pfam" id="PF02272">
    <property type="entry name" value="DHHA1"/>
    <property type="match status" value="1"/>
</dbReference>
<dbReference type="FunFam" id="3.30.980.10:FF:000004">
    <property type="entry name" value="Alanine--tRNA ligase, cytoplasmic"/>
    <property type="match status" value="1"/>
</dbReference>
<dbReference type="InterPro" id="IPR018164">
    <property type="entry name" value="Ala-tRNA-synth_IIc_N"/>
</dbReference>
<dbReference type="Gene3D" id="2.40.30.130">
    <property type="match status" value="1"/>
</dbReference>
<dbReference type="FunFam" id="3.30.930.10:FF:000004">
    <property type="entry name" value="Alanine--tRNA ligase"/>
    <property type="match status" value="1"/>
</dbReference>
<dbReference type="InterPro" id="IPR023033">
    <property type="entry name" value="Ala_tRNA_ligase_euk/bac"/>
</dbReference>
<name>A0A0M3DF69_9FIRM</name>
<dbReference type="EC" id="6.1.1.7" evidence="13"/>
<dbReference type="SUPFAM" id="SSF55681">
    <property type="entry name" value="Class II aaRS and biotin synthetases"/>
    <property type="match status" value="1"/>
</dbReference>
<keyword evidence="5 13" id="KW-0547">Nucleotide-binding</keyword>
<dbReference type="PRINTS" id="PR00980">
    <property type="entry name" value="TRNASYNTHALA"/>
</dbReference>
<keyword evidence="4 13" id="KW-0479">Metal-binding</keyword>
<dbReference type="SUPFAM" id="SSF50447">
    <property type="entry name" value="Translation proteins"/>
    <property type="match status" value="1"/>
</dbReference>
<proteinExistence type="inferred from homology"/>
<evidence type="ECO:0000313" key="15">
    <source>
        <dbReference type="EMBL" id="KKY00017.1"/>
    </source>
</evidence>
<keyword evidence="3 13" id="KW-0436">Ligase</keyword>
<comment type="similarity">
    <text evidence="1 13">Belongs to the class-II aminoacyl-tRNA synthetase family.</text>
</comment>
<keyword evidence="8 13" id="KW-0694">RNA-binding</keyword>
<evidence type="ECO:0000256" key="6">
    <source>
        <dbReference type="ARBA" id="ARBA00022833"/>
    </source>
</evidence>
<protein>
    <recommendedName>
        <fullName evidence="13">Alanine--tRNA ligase</fullName>
        <ecNumber evidence="13">6.1.1.7</ecNumber>
    </recommendedName>
    <alternativeName>
        <fullName evidence="13">Alanyl-tRNA synthetase</fullName>
        <shortName evidence="13">AlaRS</shortName>
    </alternativeName>
</protein>
<dbReference type="Pfam" id="PF07973">
    <property type="entry name" value="tRNA_SAD"/>
    <property type="match status" value="1"/>
</dbReference>
<dbReference type="SMART" id="SM00863">
    <property type="entry name" value="tRNA_SAD"/>
    <property type="match status" value="1"/>
</dbReference>
<dbReference type="InterPro" id="IPR009000">
    <property type="entry name" value="Transl_B-barrel_sf"/>
</dbReference>
<comment type="domain">
    <text evidence="13">Consists of three domains; the N-terminal catalytic domain, the editing domain and the C-terminal C-Ala domain. The editing domain removes incorrectly charged amino acids, while the C-Ala domain, along with tRNA(Ala), serves as a bridge to cooperatively bring together the editing and aminoacylation centers thus stimulating deacylation of misacylated tRNAs.</text>
</comment>
<dbReference type="SUPFAM" id="SSF101353">
    <property type="entry name" value="Putative anticodon-binding domain of alanyl-tRNA synthetase (AlaRS)"/>
    <property type="match status" value="1"/>
</dbReference>
<keyword evidence="10 13" id="KW-0030">Aminoacyl-tRNA synthetase</keyword>
<dbReference type="GO" id="GO:0006419">
    <property type="term" value="P:alanyl-tRNA aminoacylation"/>
    <property type="evidence" value="ECO:0007669"/>
    <property type="project" value="UniProtKB-UniRule"/>
</dbReference>
<organism evidence="15 16">
    <name type="scientific">Paraclostridium benzoelyticum</name>
    <dbReference type="NCBI Taxonomy" id="1629550"/>
    <lineage>
        <taxon>Bacteria</taxon>
        <taxon>Bacillati</taxon>
        <taxon>Bacillota</taxon>
        <taxon>Clostridia</taxon>
        <taxon>Peptostreptococcales</taxon>
        <taxon>Peptostreptococcaceae</taxon>
        <taxon>Paraclostridium</taxon>
    </lineage>
</organism>
<dbReference type="InterPro" id="IPR018162">
    <property type="entry name" value="Ala-tRNA-ligase_IIc_anticod-bd"/>
</dbReference>
<evidence type="ECO:0000313" key="16">
    <source>
        <dbReference type="Proteomes" id="UP000034407"/>
    </source>
</evidence>
<keyword evidence="13" id="KW-0963">Cytoplasm</keyword>
<feature type="binding site" evidence="13">
    <location>
        <position position="670"/>
    </location>
    <ligand>
        <name>Zn(2+)</name>
        <dbReference type="ChEBI" id="CHEBI:29105"/>
    </ligand>
</feature>
<dbReference type="Proteomes" id="UP000034407">
    <property type="component" value="Unassembled WGS sequence"/>
</dbReference>
<dbReference type="InterPro" id="IPR003156">
    <property type="entry name" value="DHHA1_dom"/>
</dbReference>
<keyword evidence="16" id="KW-1185">Reference proteome</keyword>
<dbReference type="RefSeq" id="WP_046824227.1">
    <property type="nucleotide sequence ID" value="NZ_LBBT01000344.1"/>
</dbReference>
<evidence type="ECO:0000256" key="4">
    <source>
        <dbReference type="ARBA" id="ARBA00022723"/>
    </source>
</evidence>
<evidence type="ECO:0000256" key="8">
    <source>
        <dbReference type="ARBA" id="ARBA00022884"/>
    </source>
</evidence>
<feature type="domain" description="Alanyl-transfer RNA synthetases family profile" evidence="14">
    <location>
        <begin position="4"/>
        <end position="713"/>
    </location>
</feature>
<reference evidence="15 16" key="1">
    <citation type="submission" date="2015-04" db="EMBL/GenBank/DDBJ databases">
        <title>Microcin producing Clostridium sp. JC272T.</title>
        <authorList>
            <person name="Jyothsna T."/>
            <person name="Sasikala C."/>
            <person name="Ramana C."/>
        </authorList>
    </citation>
    <scope>NUCLEOTIDE SEQUENCE [LARGE SCALE GENOMIC DNA]</scope>
    <source>
        <strain evidence="15 16">JC272</strain>
    </source>
</reference>
<keyword evidence="2 13" id="KW-0820">tRNA-binding</keyword>
<dbReference type="InterPro" id="IPR045864">
    <property type="entry name" value="aa-tRNA-synth_II/BPL/LPL"/>
</dbReference>
<dbReference type="InterPro" id="IPR002318">
    <property type="entry name" value="Ala-tRNA-lgiase_IIc"/>
</dbReference>
<comment type="catalytic activity">
    <reaction evidence="12 13">
        <text>tRNA(Ala) + L-alanine + ATP = L-alanyl-tRNA(Ala) + AMP + diphosphate</text>
        <dbReference type="Rhea" id="RHEA:12540"/>
        <dbReference type="Rhea" id="RHEA-COMP:9657"/>
        <dbReference type="Rhea" id="RHEA-COMP:9923"/>
        <dbReference type="ChEBI" id="CHEBI:30616"/>
        <dbReference type="ChEBI" id="CHEBI:33019"/>
        <dbReference type="ChEBI" id="CHEBI:57972"/>
        <dbReference type="ChEBI" id="CHEBI:78442"/>
        <dbReference type="ChEBI" id="CHEBI:78497"/>
        <dbReference type="ChEBI" id="CHEBI:456215"/>
        <dbReference type="EC" id="6.1.1.7"/>
    </reaction>
</comment>
<dbReference type="InterPro" id="IPR012947">
    <property type="entry name" value="tRNA_SAD"/>
</dbReference>
<dbReference type="PATRIC" id="fig|1629550.3.peg.2812"/>
<dbReference type="Gene3D" id="6.10.250.550">
    <property type="match status" value="1"/>
</dbReference>
<dbReference type="InterPro" id="IPR018165">
    <property type="entry name" value="Ala-tRNA-synth_IIc_core"/>
</dbReference>
<evidence type="ECO:0000256" key="13">
    <source>
        <dbReference type="HAMAP-Rule" id="MF_00036"/>
    </source>
</evidence>
<evidence type="ECO:0000256" key="12">
    <source>
        <dbReference type="ARBA" id="ARBA00048300"/>
    </source>
</evidence>
<accession>A0A0M3DF69</accession>
<evidence type="ECO:0000259" key="14">
    <source>
        <dbReference type="PROSITE" id="PS50860"/>
    </source>
</evidence>
<evidence type="ECO:0000256" key="7">
    <source>
        <dbReference type="ARBA" id="ARBA00022840"/>
    </source>
</evidence>
<dbReference type="GO" id="GO:0004813">
    <property type="term" value="F:alanine-tRNA ligase activity"/>
    <property type="evidence" value="ECO:0007669"/>
    <property type="project" value="UniProtKB-UniRule"/>
</dbReference>
<sequence length="881" mass="98131">MQKMGLNEIRSKFLKFFESKGHLVQPSYSLVPHNDKSLLLINAGMAPLKNYFSGTEIPPSKRMTTCQKCVRTGDIENVGVTARHATLFEMLGNFSFGDYFKEETLKWGWEFVTEHLNIPQDKVWVSVYFEDDEAFEIWEKEIGIPKERIVRLGKEDNFWEIGTGACGPCSEIHFDRGEEYGCDNPDCKPGCDCDRYLEFWNHVFSQFNKDEEGNYNPLENKNIDTGMGLERIACIMQGVDTIFDVDTIKQILNAVEKMTNSTYGKEYKTDKSIRIITDHIRSVSFLVADGVLPSNEGRGYVLRRLLRRAARNGKLLGMKAPFLYNLVDEVISVSGEAYPELVEKADYIKKVIRIEEEKFNETIDKGNEILSSYIEELKAKNEKTLSGENAFRLYDTYGFPVDLTKEILEEEHLEIDEEGFKAEMEKQRQTARDARGNMDAEAWKEDAIAKLDKDIVTNFEGYDILSIESTVKGIAKNNELVDSASVGDEVVIVLDKTAFYAEGGGQVGDKGLLVNKNEDLVVEVLDTKKGPNNTIKHICIVKSGIIKLEDVVYTKVNKEVRLASARNHSATHVLHKVLKEVLGDHVNQAGSLVTPERLRFDVTHFESISKDELKLIEEKVNNIIFEALDITCETMSMTEAGQKGATALFGEKYGDEVRVVSMGEFSMELCGGTHLTNTSQIGMFKILSEGGVAAGVRRIEAITGKEVYYFLNNKQDLINEVCTSVKAKEDNLVARVTNLLDENKSLAKELNEVKAKMSLQSADSILDSKTDINGVNIVTAKFEDMDMDTLRNTADTLRDKLASGVVVLGNVAGGKINFVATATKDVLEKGVHAGNIVREVAQVAGGKGGGRPNMAQAGAPDVAKVDEALNHAKEVLKTQVK</sequence>
<keyword evidence="9 13" id="KW-0648">Protein biosynthesis</keyword>
<dbReference type="GO" id="GO:0140096">
    <property type="term" value="F:catalytic activity, acting on a protein"/>
    <property type="evidence" value="ECO:0007669"/>
    <property type="project" value="UniProtKB-ARBA"/>
</dbReference>
<evidence type="ECO:0000256" key="2">
    <source>
        <dbReference type="ARBA" id="ARBA00022555"/>
    </source>
</evidence>
<dbReference type="InterPro" id="IPR018163">
    <property type="entry name" value="Thr/Ala-tRNA-synth_IIc_edit"/>
</dbReference>
<dbReference type="SUPFAM" id="SSF55186">
    <property type="entry name" value="ThrRS/AlaRS common domain"/>
    <property type="match status" value="1"/>
</dbReference>
<evidence type="ECO:0000256" key="3">
    <source>
        <dbReference type="ARBA" id="ARBA00022598"/>
    </source>
</evidence>
<gene>
    <name evidence="13" type="primary">alaS</name>
    <name evidence="15" type="ORF">VN21_16505</name>
</gene>
<evidence type="ECO:0000256" key="1">
    <source>
        <dbReference type="ARBA" id="ARBA00008226"/>
    </source>
</evidence>
<dbReference type="Gene3D" id="3.30.930.10">
    <property type="entry name" value="Bira Bifunctional Protein, Domain 2"/>
    <property type="match status" value="1"/>
</dbReference>
<evidence type="ECO:0000256" key="11">
    <source>
        <dbReference type="ARBA" id="ARBA00024779"/>
    </source>
</evidence>
<evidence type="ECO:0000256" key="5">
    <source>
        <dbReference type="ARBA" id="ARBA00022741"/>
    </source>
</evidence>
<dbReference type="AlphaFoldDB" id="A0A0M3DF69"/>
<feature type="binding site" evidence="13">
    <location>
        <position position="572"/>
    </location>
    <ligand>
        <name>Zn(2+)</name>
        <dbReference type="ChEBI" id="CHEBI:29105"/>
    </ligand>
</feature>
<dbReference type="PROSITE" id="PS50860">
    <property type="entry name" value="AA_TRNA_LIGASE_II_ALA"/>
    <property type="match status" value="1"/>
</dbReference>
<comment type="cofactor">
    <cofactor evidence="13">
        <name>Zn(2+)</name>
        <dbReference type="ChEBI" id="CHEBI:29105"/>
    </cofactor>
    <text evidence="13">Binds 1 zinc ion per subunit.</text>
</comment>
<dbReference type="GO" id="GO:0016740">
    <property type="term" value="F:transferase activity"/>
    <property type="evidence" value="ECO:0007669"/>
    <property type="project" value="UniProtKB-ARBA"/>
</dbReference>
<comment type="subcellular location">
    <subcellularLocation>
        <location evidence="13">Cytoplasm</location>
    </subcellularLocation>
</comment>
<comment type="caution">
    <text evidence="15">The sequence shown here is derived from an EMBL/GenBank/DDBJ whole genome shotgun (WGS) entry which is preliminary data.</text>
</comment>
<dbReference type="Gene3D" id="3.10.310.40">
    <property type="match status" value="1"/>
</dbReference>
<dbReference type="HAMAP" id="MF_00036_B">
    <property type="entry name" value="Ala_tRNA_synth_B"/>
    <property type="match status" value="1"/>
</dbReference>
<dbReference type="GO" id="GO:0005829">
    <property type="term" value="C:cytosol"/>
    <property type="evidence" value="ECO:0007669"/>
    <property type="project" value="TreeGrafter"/>
</dbReference>
<dbReference type="FunFam" id="3.30.54.20:FF:000001">
    <property type="entry name" value="Alanine--tRNA ligase"/>
    <property type="match status" value="1"/>
</dbReference>
<dbReference type="EMBL" id="LBBT01000344">
    <property type="protein sequence ID" value="KKY00017.1"/>
    <property type="molecule type" value="Genomic_DNA"/>
</dbReference>
<keyword evidence="7 13" id="KW-0067">ATP-binding</keyword>
<dbReference type="GO" id="GO:0008270">
    <property type="term" value="F:zinc ion binding"/>
    <property type="evidence" value="ECO:0007669"/>
    <property type="project" value="UniProtKB-UniRule"/>
</dbReference>
<dbReference type="Pfam" id="PF01411">
    <property type="entry name" value="tRNA-synt_2c"/>
    <property type="match status" value="1"/>
</dbReference>
<comment type="function">
    <text evidence="11 13">Catalyzes the attachment of alanine to tRNA(Ala) in a two-step reaction: alanine is first activated by ATP to form Ala-AMP and then transferred to the acceptor end of tRNA(Ala). Also edits incorrectly charged Ser-tRNA(Ala) and Gly-tRNA(Ala) via its editing domain.</text>
</comment>
<dbReference type="Gene3D" id="3.30.54.20">
    <property type="match status" value="1"/>
</dbReference>
<evidence type="ECO:0000256" key="10">
    <source>
        <dbReference type="ARBA" id="ARBA00023146"/>
    </source>
</evidence>
<dbReference type="PANTHER" id="PTHR11777">
    <property type="entry name" value="ALANYL-TRNA SYNTHETASE"/>
    <property type="match status" value="1"/>
</dbReference>
<dbReference type="InterPro" id="IPR050058">
    <property type="entry name" value="Ala-tRNA_ligase"/>
</dbReference>
<dbReference type="GO" id="GO:0000049">
    <property type="term" value="F:tRNA binding"/>
    <property type="evidence" value="ECO:0007669"/>
    <property type="project" value="UniProtKB-KW"/>
</dbReference>
<dbReference type="Gene3D" id="3.30.980.10">
    <property type="entry name" value="Threonyl-trna Synthetase, Chain A, domain 2"/>
    <property type="match status" value="1"/>
</dbReference>
<keyword evidence="6 13" id="KW-0862">Zinc</keyword>
<dbReference type="OrthoDB" id="9803884at2"/>
<dbReference type="NCBIfam" id="TIGR00344">
    <property type="entry name" value="alaS"/>
    <property type="match status" value="1"/>
</dbReference>
<feature type="binding site" evidence="13">
    <location>
        <position position="674"/>
    </location>
    <ligand>
        <name>Zn(2+)</name>
        <dbReference type="ChEBI" id="CHEBI:29105"/>
    </ligand>
</feature>
<dbReference type="FunFam" id="3.10.310.40:FF:000001">
    <property type="entry name" value="Alanine--tRNA ligase"/>
    <property type="match status" value="1"/>
</dbReference>
<dbReference type="GO" id="GO:0005524">
    <property type="term" value="F:ATP binding"/>
    <property type="evidence" value="ECO:0007669"/>
    <property type="project" value="UniProtKB-UniRule"/>
</dbReference>
<evidence type="ECO:0000256" key="9">
    <source>
        <dbReference type="ARBA" id="ARBA00022917"/>
    </source>
</evidence>
<dbReference type="CDD" id="cd00673">
    <property type="entry name" value="AlaRS_core"/>
    <property type="match status" value="1"/>
</dbReference>
<dbReference type="GO" id="GO:0002161">
    <property type="term" value="F:aminoacyl-tRNA deacylase activity"/>
    <property type="evidence" value="ECO:0007669"/>
    <property type="project" value="TreeGrafter"/>
</dbReference>
<dbReference type="PANTHER" id="PTHR11777:SF9">
    <property type="entry name" value="ALANINE--TRNA LIGASE, CYTOPLASMIC"/>
    <property type="match status" value="1"/>
</dbReference>